<feature type="repeat" description="ANK" evidence="3">
    <location>
        <begin position="48"/>
        <end position="80"/>
    </location>
</feature>
<accession>E3RPF5</accession>
<keyword evidence="6" id="KW-1185">Reference proteome</keyword>
<reference evidence="5 6" key="1">
    <citation type="journal article" date="2010" name="Genome Biol.">
        <title>A first genome assembly of the barley fungal pathogen Pyrenophora teres f. teres.</title>
        <authorList>
            <person name="Ellwood S.R."/>
            <person name="Liu Z."/>
            <person name="Syme R.A."/>
            <person name="Lai Z."/>
            <person name="Hane J.K."/>
            <person name="Keiper F."/>
            <person name="Moffat C.S."/>
            <person name="Oliver R.P."/>
            <person name="Friesen T.L."/>
        </authorList>
    </citation>
    <scope>NUCLEOTIDE SEQUENCE [LARGE SCALE GENOMIC DNA]</scope>
    <source>
        <strain evidence="5 6">0-1</strain>
    </source>
</reference>
<dbReference type="HOGENOM" id="CLU_467791_0_0_1"/>
<dbReference type="PROSITE" id="PS50088">
    <property type="entry name" value="ANK_REPEAT"/>
    <property type="match status" value="2"/>
</dbReference>
<dbReference type="InterPro" id="IPR010730">
    <property type="entry name" value="HET"/>
</dbReference>
<feature type="repeat" description="ANK" evidence="3">
    <location>
        <begin position="81"/>
        <end position="113"/>
    </location>
</feature>
<organism evidence="6">
    <name type="scientific">Pyrenophora teres f. teres (strain 0-1)</name>
    <name type="common">Barley net blotch fungus</name>
    <name type="synonym">Drechslera teres f. teres</name>
    <dbReference type="NCBI Taxonomy" id="861557"/>
    <lineage>
        <taxon>Eukaryota</taxon>
        <taxon>Fungi</taxon>
        <taxon>Dikarya</taxon>
        <taxon>Ascomycota</taxon>
        <taxon>Pezizomycotina</taxon>
        <taxon>Dothideomycetes</taxon>
        <taxon>Pleosporomycetidae</taxon>
        <taxon>Pleosporales</taxon>
        <taxon>Pleosporineae</taxon>
        <taxon>Pleosporaceae</taxon>
        <taxon>Pyrenophora</taxon>
    </lineage>
</organism>
<sequence length="583" mass="66525">MDGFGPFLQPDSLNYLLPLHIAAKNGDLQDANTLLNARALVDDITLLAFETPLFLAVQAGHKEMAHLLLSKGADPNGHNRASHSPLIIAVSHNRLDLVDLLCQSGCDLNQRDEDGDPAIHTAAACGFTEMVKRLLTISRNKGVVLDLKGGSGRAAWWYARKFDKGATMRVLLYTKEWTKIKANDNRTDRPEEKPDVRDDKARSLNEIGITKLQNDVCRAKDYLFSIQSPKQPGTWKERLHFVVEVVGEDYDYEVIEPFRNGRNTKEPFVVVSYCWAKRTEEKNHKHHIKVPHVSGNGSDVRPLRVRPQVLIRSMEFAKARGIKRVWVDQECMHQGEADDKRILVGAMQKLYRQGTLTLALLDDHIQSVEDIQAIKLLGEKSRSTRHGDFQQSRIIFGRIFRDRWFSRAWTMQEAVSAGAERLVYMIGWEDHLDPQGLSWGKMAESLTSEFPKQTVRRELLLDFNNLWSMSYGIQSNIRIMSYTFLQRQTAMNEALCLRSSEPGQRASYNSSTFDDTLRNASSSLKHQRRTETNYSTHQQLVLEKLPSDSREFSILVLYKELQDKKSLMILDRPSILANLAGYE</sequence>
<protein>
    <recommendedName>
        <fullName evidence="4">Heterokaryon incompatibility domain-containing protein</fullName>
    </recommendedName>
</protein>
<proteinExistence type="predicted"/>
<dbReference type="PROSITE" id="PS50297">
    <property type="entry name" value="ANK_REP_REGION"/>
    <property type="match status" value="2"/>
</dbReference>
<evidence type="ECO:0000256" key="1">
    <source>
        <dbReference type="ARBA" id="ARBA00022737"/>
    </source>
</evidence>
<evidence type="ECO:0000313" key="5">
    <source>
        <dbReference type="EMBL" id="EFQ92401.1"/>
    </source>
</evidence>
<dbReference type="Pfam" id="PF12796">
    <property type="entry name" value="Ank_2"/>
    <property type="match status" value="1"/>
</dbReference>
<evidence type="ECO:0000259" key="4">
    <source>
        <dbReference type="Pfam" id="PF06985"/>
    </source>
</evidence>
<feature type="domain" description="Heterokaryon incompatibility" evidence="4">
    <location>
        <begin position="268"/>
        <end position="413"/>
    </location>
</feature>
<dbReference type="InterPro" id="IPR036770">
    <property type="entry name" value="Ankyrin_rpt-contain_sf"/>
</dbReference>
<dbReference type="EMBL" id="GL534331">
    <property type="protein sequence ID" value="EFQ92401.1"/>
    <property type="molecule type" value="Genomic_DNA"/>
</dbReference>
<dbReference type="GO" id="GO:0005737">
    <property type="term" value="C:cytoplasm"/>
    <property type="evidence" value="ECO:0007669"/>
    <property type="project" value="TreeGrafter"/>
</dbReference>
<dbReference type="PANTHER" id="PTHR24198:SF165">
    <property type="entry name" value="ANKYRIN REPEAT-CONTAINING PROTEIN-RELATED"/>
    <property type="match status" value="1"/>
</dbReference>
<dbReference type="Pfam" id="PF06985">
    <property type="entry name" value="HET"/>
    <property type="match status" value="1"/>
</dbReference>
<dbReference type="AlphaFoldDB" id="E3RPF5"/>
<dbReference type="InterPro" id="IPR002110">
    <property type="entry name" value="Ankyrin_rpt"/>
</dbReference>
<evidence type="ECO:0000256" key="2">
    <source>
        <dbReference type="ARBA" id="ARBA00023043"/>
    </source>
</evidence>
<name>E3RPF5_PYRTT</name>
<evidence type="ECO:0000256" key="3">
    <source>
        <dbReference type="PROSITE-ProRule" id="PRU00023"/>
    </source>
</evidence>
<dbReference type="SUPFAM" id="SSF48403">
    <property type="entry name" value="Ankyrin repeat"/>
    <property type="match status" value="1"/>
</dbReference>
<keyword evidence="2 3" id="KW-0040">ANK repeat</keyword>
<dbReference type="OrthoDB" id="270167at2759"/>
<dbReference type="KEGG" id="pte:PTT_10514"/>
<dbReference type="PANTHER" id="PTHR24198">
    <property type="entry name" value="ANKYRIN REPEAT AND PROTEIN KINASE DOMAIN-CONTAINING PROTEIN"/>
    <property type="match status" value="1"/>
</dbReference>
<dbReference type="Proteomes" id="UP000001067">
    <property type="component" value="Unassembled WGS sequence"/>
</dbReference>
<keyword evidence="1" id="KW-0677">Repeat</keyword>
<dbReference type="eggNOG" id="KOG4177">
    <property type="taxonomic scope" value="Eukaryota"/>
</dbReference>
<evidence type="ECO:0000313" key="6">
    <source>
        <dbReference type="Proteomes" id="UP000001067"/>
    </source>
</evidence>
<dbReference type="Gene3D" id="1.25.40.20">
    <property type="entry name" value="Ankyrin repeat-containing domain"/>
    <property type="match status" value="1"/>
</dbReference>
<gene>
    <name evidence="5" type="ORF">PTT_10514</name>
</gene>
<dbReference type="SMART" id="SM00248">
    <property type="entry name" value="ANK"/>
    <property type="match status" value="4"/>
</dbReference>